<keyword evidence="4" id="KW-0547">Nucleotide-binding</keyword>
<evidence type="ECO:0000256" key="5">
    <source>
        <dbReference type="ARBA" id="ARBA00022777"/>
    </source>
</evidence>
<feature type="region of interest" description="Disordered" evidence="9">
    <location>
        <begin position="51"/>
        <end position="88"/>
    </location>
</feature>
<evidence type="ECO:0000256" key="4">
    <source>
        <dbReference type="ARBA" id="ARBA00022741"/>
    </source>
</evidence>
<dbReference type="InterPro" id="IPR050660">
    <property type="entry name" value="NEK_Ser/Thr_kinase"/>
</dbReference>
<dbReference type="AlphaFoldDB" id="A0A5J4VC42"/>
<organism evidence="11 12">
    <name type="scientific">Streblomastix strix</name>
    <dbReference type="NCBI Taxonomy" id="222440"/>
    <lineage>
        <taxon>Eukaryota</taxon>
        <taxon>Metamonada</taxon>
        <taxon>Preaxostyla</taxon>
        <taxon>Oxymonadida</taxon>
        <taxon>Streblomastigidae</taxon>
        <taxon>Streblomastix</taxon>
    </lineage>
</organism>
<comment type="caution">
    <text evidence="11">The sequence shown here is derived from an EMBL/GenBank/DDBJ whole genome shotgun (WGS) entry which is preliminary data.</text>
</comment>
<proteinExistence type="predicted"/>
<evidence type="ECO:0000256" key="6">
    <source>
        <dbReference type="ARBA" id="ARBA00022840"/>
    </source>
</evidence>
<evidence type="ECO:0000256" key="2">
    <source>
        <dbReference type="ARBA" id="ARBA00022527"/>
    </source>
</evidence>
<evidence type="ECO:0000256" key="8">
    <source>
        <dbReference type="ARBA" id="ARBA00048679"/>
    </source>
</evidence>
<evidence type="ECO:0000256" key="1">
    <source>
        <dbReference type="ARBA" id="ARBA00012513"/>
    </source>
</evidence>
<dbReference type="Proteomes" id="UP000324800">
    <property type="component" value="Unassembled WGS sequence"/>
</dbReference>
<dbReference type="GO" id="GO:0004674">
    <property type="term" value="F:protein serine/threonine kinase activity"/>
    <property type="evidence" value="ECO:0007669"/>
    <property type="project" value="UniProtKB-KW"/>
</dbReference>
<accession>A0A5J4VC42</accession>
<dbReference type="EC" id="2.7.11.1" evidence="1"/>
<evidence type="ECO:0000256" key="9">
    <source>
        <dbReference type="SAM" id="MobiDB-lite"/>
    </source>
</evidence>
<dbReference type="PROSITE" id="PS50011">
    <property type="entry name" value="PROTEIN_KINASE_DOM"/>
    <property type="match status" value="1"/>
</dbReference>
<dbReference type="GO" id="GO:0005524">
    <property type="term" value="F:ATP binding"/>
    <property type="evidence" value="ECO:0007669"/>
    <property type="project" value="UniProtKB-KW"/>
</dbReference>
<dbReference type="PANTHER" id="PTHR43671">
    <property type="entry name" value="SERINE/THREONINE-PROTEIN KINASE NEK"/>
    <property type="match status" value="1"/>
</dbReference>
<dbReference type="InterPro" id="IPR011009">
    <property type="entry name" value="Kinase-like_dom_sf"/>
</dbReference>
<dbReference type="InterPro" id="IPR000719">
    <property type="entry name" value="Prot_kinase_dom"/>
</dbReference>
<reference evidence="11 12" key="1">
    <citation type="submission" date="2019-03" db="EMBL/GenBank/DDBJ databases">
        <title>Single cell metagenomics reveals metabolic interactions within the superorganism composed of flagellate Streblomastix strix and complex community of Bacteroidetes bacteria on its surface.</title>
        <authorList>
            <person name="Treitli S.C."/>
            <person name="Kolisko M."/>
            <person name="Husnik F."/>
            <person name="Keeling P."/>
            <person name="Hampl V."/>
        </authorList>
    </citation>
    <scope>NUCLEOTIDE SEQUENCE [LARGE SCALE GENOMIC DNA]</scope>
    <source>
        <strain evidence="11">ST1C</strain>
    </source>
</reference>
<evidence type="ECO:0000256" key="7">
    <source>
        <dbReference type="ARBA" id="ARBA00047899"/>
    </source>
</evidence>
<comment type="catalytic activity">
    <reaction evidence="8">
        <text>L-seryl-[protein] + ATP = O-phospho-L-seryl-[protein] + ADP + H(+)</text>
        <dbReference type="Rhea" id="RHEA:17989"/>
        <dbReference type="Rhea" id="RHEA-COMP:9863"/>
        <dbReference type="Rhea" id="RHEA-COMP:11604"/>
        <dbReference type="ChEBI" id="CHEBI:15378"/>
        <dbReference type="ChEBI" id="CHEBI:29999"/>
        <dbReference type="ChEBI" id="CHEBI:30616"/>
        <dbReference type="ChEBI" id="CHEBI:83421"/>
        <dbReference type="ChEBI" id="CHEBI:456216"/>
        <dbReference type="EC" id="2.7.11.1"/>
    </reaction>
</comment>
<dbReference type="OrthoDB" id="9948461at2759"/>
<dbReference type="EMBL" id="SNRW01008097">
    <property type="protein sequence ID" value="KAA6380100.1"/>
    <property type="molecule type" value="Genomic_DNA"/>
</dbReference>
<name>A0A5J4VC42_9EUKA</name>
<feature type="domain" description="Protein kinase" evidence="10">
    <location>
        <begin position="1"/>
        <end position="141"/>
    </location>
</feature>
<keyword evidence="5" id="KW-0418">Kinase</keyword>
<dbReference type="Gene3D" id="1.10.510.10">
    <property type="entry name" value="Transferase(Phosphotransferase) domain 1"/>
    <property type="match status" value="2"/>
</dbReference>
<protein>
    <recommendedName>
        <fullName evidence="1">non-specific serine/threonine protein kinase</fullName>
        <ecNumber evidence="1">2.7.11.1</ecNumber>
    </recommendedName>
</protein>
<gene>
    <name evidence="11" type="ORF">EZS28_024373</name>
</gene>
<evidence type="ECO:0000313" key="12">
    <source>
        <dbReference type="Proteomes" id="UP000324800"/>
    </source>
</evidence>
<evidence type="ECO:0000256" key="3">
    <source>
        <dbReference type="ARBA" id="ARBA00022679"/>
    </source>
</evidence>
<dbReference type="Pfam" id="PF00069">
    <property type="entry name" value="Pkinase"/>
    <property type="match status" value="1"/>
</dbReference>
<sequence>MKPENVLLTKDYYVKLADFGLSRMLEQGQTAALLIGGTLYYFAPEVLEGQKDDQTVEKEEKKDDQTVEKEEKKDDQTEKEKKTKNGEEKLPFELMRSIIKDEPEELSDRFPKNLRDLIKKMLNKDPRKRITASEILAVPEIAQSLI</sequence>
<keyword evidence="2" id="KW-0723">Serine/threonine-protein kinase</keyword>
<evidence type="ECO:0000259" key="10">
    <source>
        <dbReference type="PROSITE" id="PS50011"/>
    </source>
</evidence>
<evidence type="ECO:0000313" key="11">
    <source>
        <dbReference type="EMBL" id="KAA6380100.1"/>
    </source>
</evidence>
<dbReference type="SUPFAM" id="SSF56112">
    <property type="entry name" value="Protein kinase-like (PK-like)"/>
    <property type="match status" value="1"/>
</dbReference>
<dbReference type="PANTHER" id="PTHR43671:SF98">
    <property type="entry name" value="SERINE_THREONINE-PROTEIN KINASE NEK11"/>
    <property type="match status" value="1"/>
</dbReference>
<keyword evidence="3" id="KW-0808">Transferase</keyword>
<comment type="catalytic activity">
    <reaction evidence="7">
        <text>L-threonyl-[protein] + ATP = O-phospho-L-threonyl-[protein] + ADP + H(+)</text>
        <dbReference type="Rhea" id="RHEA:46608"/>
        <dbReference type="Rhea" id="RHEA-COMP:11060"/>
        <dbReference type="Rhea" id="RHEA-COMP:11605"/>
        <dbReference type="ChEBI" id="CHEBI:15378"/>
        <dbReference type="ChEBI" id="CHEBI:30013"/>
        <dbReference type="ChEBI" id="CHEBI:30616"/>
        <dbReference type="ChEBI" id="CHEBI:61977"/>
        <dbReference type="ChEBI" id="CHEBI:456216"/>
        <dbReference type="EC" id="2.7.11.1"/>
    </reaction>
</comment>
<keyword evidence="6" id="KW-0067">ATP-binding</keyword>